<dbReference type="EMBL" id="JAATIS010000147">
    <property type="protein sequence ID" value="KAG2469836.1"/>
    <property type="molecule type" value="Genomic_DNA"/>
</dbReference>
<dbReference type="AlphaFoldDB" id="A0A8X7XKI2"/>
<feature type="domain" description="Flavodoxin-like fold" evidence="3">
    <location>
        <begin position="2"/>
        <end position="96"/>
    </location>
</feature>
<evidence type="ECO:0000256" key="2">
    <source>
        <dbReference type="ARBA" id="ARBA00023002"/>
    </source>
</evidence>
<dbReference type="Gene3D" id="3.40.50.360">
    <property type="match status" value="2"/>
</dbReference>
<proteinExistence type="inferred from homology"/>
<dbReference type="SUPFAM" id="SSF52218">
    <property type="entry name" value="Flavoproteins"/>
    <property type="match status" value="1"/>
</dbReference>
<evidence type="ECO:0000313" key="4">
    <source>
        <dbReference type="EMBL" id="KAG2469836.1"/>
    </source>
</evidence>
<dbReference type="InterPro" id="IPR003680">
    <property type="entry name" value="Flavodoxin_fold"/>
</dbReference>
<comment type="similarity">
    <text evidence="1">Belongs to the NAD(P)H dehydrogenase (quinone) family.</text>
</comment>
<comment type="caution">
    <text evidence="4">The sequence shown here is derived from an EMBL/GenBank/DDBJ whole genome shotgun (WGS) entry which is preliminary data.</text>
</comment>
<gene>
    <name evidence="4" type="primary">Nqo1</name>
    <name evidence="4" type="ORF">GTO96_0022791</name>
</gene>
<dbReference type="Pfam" id="PF02525">
    <property type="entry name" value="Flavodoxin_2"/>
    <property type="match status" value="1"/>
</dbReference>
<evidence type="ECO:0000313" key="5">
    <source>
        <dbReference type="Proteomes" id="UP000886611"/>
    </source>
</evidence>
<feature type="non-terminal residue" evidence="4">
    <location>
        <position position="280"/>
    </location>
</feature>
<reference evidence="4 5" key="1">
    <citation type="journal article" date="2021" name="Cell">
        <title>Tracing the genetic footprints of vertebrate landing in non-teleost ray-finned fishes.</title>
        <authorList>
            <person name="Bi X."/>
            <person name="Wang K."/>
            <person name="Yang L."/>
            <person name="Pan H."/>
            <person name="Jiang H."/>
            <person name="Wei Q."/>
            <person name="Fang M."/>
            <person name="Yu H."/>
            <person name="Zhu C."/>
            <person name="Cai Y."/>
            <person name="He Y."/>
            <person name="Gan X."/>
            <person name="Zeng H."/>
            <person name="Yu D."/>
            <person name="Zhu Y."/>
            <person name="Jiang H."/>
            <person name="Qiu Q."/>
            <person name="Yang H."/>
            <person name="Zhang Y.E."/>
            <person name="Wang W."/>
            <person name="Zhu M."/>
            <person name="He S."/>
            <person name="Zhang G."/>
        </authorList>
    </citation>
    <scope>NUCLEOTIDE SEQUENCE [LARGE SCALE GENOMIC DNA]</scope>
    <source>
        <strain evidence="4">Bchr_013</strain>
    </source>
</reference>
<dbReference type="Proteomes" id="UP000886611">
    <property type="component" value="Unassembled WGS sequence"/>
</dbReference>
<accession>A0A8X7XKI2</accession>
<dbReference type="InterPro" id="IPR029039">
    <property type="entry name" value="Flavoprotein-like_sf"/>
</dbReference>
<dbReference type="GO" id="GO:0003955">
    <property type="term" value="F:NAD(P)H dehydrogenase (quinone) activity"/>
    <property type="evidence" value="ECO:0007669"/>
    <property type="project" value="TreeGrafter"/>
</dbReference>
<sequence>MVSDLYELKFNPTATKNDIKGEVKNPDNFSYGDETGLAWKEGKLSNDIMEEQKKIKAADLIVFQFPLYWYSVPAILKGWFDRVLTQGFAYTFETLHDNGPFKYGVLHFCGFQVLPPQISWTPKLSSPEARAAMLNSWRIRLDGIWTEKPLSFVPINSFDLTLNGGFMLKEEVVKSQEGNSNGLTVGQHMGKCIPPNNQTGQTLSSSTRLRLSEWSEAAPFMAHPDVLQVLPDDFLAAPPGVVIVLQSLAREPTRLPLVASTDPHRDELPSSVSVALKESF</sequence>
<organism evidence="4 5">
    <name type="scientific">Polypterus senegalus</name>
    <name type="common">Senegal bichir</name>
    <dbReference type="NCBI Taxonomy" id="55291"/>
    <lineage>
        <taxon>Eukaryota</taxon>
        <taxon>Metazoa</taxon>
        <taxon>Chordata</taxon>
        <taxon>Craniata</taxon>
        <taxon>Vertebrata</taxon>
        <taxon>Euteleostomi</taxon>
        <taxon>Actinopterygii</taxon>
        <taxon>Polypteriformes</taxon>
        <taxon>Polypteridae</taxon>
        <taxon>Polypterus</taxon>
    </lineage>
</organism>
<dbReference type="PANTHER" id="PTHR10204:SF34">
    <property type="entry name" value="NAD(P)H DEHYDROGENASE [QUINONE] 1 ISOFORM 1"/>
    <property type="match status" value="1"/>
</dbReference>
<protein>
    <submittedName>
        <fullName evidence="4">NQO1 dehydrogenase</fullName>
    </submittedName>
</protein>
<dbReference type="InterPro" id="IPR051545">
    <property type="entry name" value="NAD(P)H_dehydrogenase_qn"/>
</dbReference>
<keyword evidence="2" id="KW-0560">Oxidoreductase</keyword>
<evidence type="ECO:0000259" key="3">
    <source>
        <dbReference type="Pfam" id="PF02525"/>
    </source>
</evidence>
<dbReference type="PANTHER" id="PTHR10204">
    <property type="entry name" value="NAD P H OXIDOREDUCTASE-RELATED"/>
    <property type="match status" value="1"/>
</dbReference>
<feature type="non-terminal residue" evidence="4">
    <location>
        <position position="1"/>
    </location>
</feature>
<keyword evidence="5" id="KW-1185">Reference proteome</keyword>
<dbReference type="GO" id="GO:0005829">
    <property type="term" value="C:cytosol"/>
    <property type="evidence" value="ECO:0007669"/>
    <property type="project" value="TreeGrafter"/>
</dbReference>
<evidence type="ECO:0000256" key="1">
    <source>
        <dbReference type="ARBA" id="ARBA00006252"/>
    </source>
</evidence>
<name>A0A8X7XKI2_POLSE</name>